<proteinExistence type="predicted"/>
<dbReference type="EMBL" id="CP041637">
    <property type="protein sequence ID" value="QDO94549.1"/>
    <property type="molecule type" value="Genomic_DNA"/>
</dbReference>
<dbReference type="KEGG" id="fop:FNB79_11425"/>
<evidence type="ECO:0000313" key="2">
    <source>
        <dbReference type="Proteomes" id="UP000319209"/>
    </source>
</evidence>
<evidence type="ECO:0000313" key="1">
    <source>
        <dbReference type="EMBL" id="QDO94549.1"/>
    </source>
</evidence>
<dbReference type="AlphaFoldDB" id="A0A516GSQ7"/>
<gene>
    <name evidence="1" type="ORF">FNB79_11425</name>
</gene>
<sequence>MNKMVDTITNADPETFDGGKLKEELSVKFINSKINFKALFAELLKDDNTTFTFIVSLYSR</sequence>
<reference evidence="1 2" key="1">
    <citation type="submission" date="2019-07" db="EMBL/GenBank/DDBJ databases">
        <title>Genome sequencing for Formosa sp. PS13.</title>
        <authorList>
            <person name="Park S.-J."/>
        </authorList>
    </citation>
    <scope>NUCLEOTIDE SEQUENCE [LARGE SCALE GENOMIC DNA]</scope>
    <source>
        <strain evidence="1 2">PS13</strain>
    </source>
</reference>
<organism evidence="1 2">
    <name type="scientific">Formosa sediminum</name>
    <dbReference type="NCBI Taxonomy" id="2594004"/>
    <lineage>
        <taxon>Bacteria</taxon>
        <taxon>Pseudomonadati</taxon>
        <taxon>Bacteroidota</taxon>
        <taxon>Flavobacteriia</taxon>
        <taxon>Flavobacteriales</taxon>
        <taxon>Flavobacteriaceae</taxon>
        <taxon>Formosa</taxon>
    </lineage>
</organism>
<protein>
    <submittedName>
        <fullName evidence="1">Uncharacterized protein</fullName>
    </submittedName>
</protein>
<accession>A0A516GSQ7</accession>
<dbReference type="RefSeq" id="WP_143381433.1">
    <property type="nucleotide sequence ID" value="NZ_CP041637.1"/>
</dbReference>
<name>A0A516GSQ7_9FLAO</name>
<dbReference type="Proteomes" id="UP000319209">
    <property type="component" value="Chromosome"/>
</dbReference>
<keyword evidence="2" id="KW-1185">Reference proteome</keyword>